<dbReference type="HAMAP" id="MF_01187">
    <property type="entry name" value="UPF0434"/>
    <property type="match status" value="1"/>
</dbReference>
<evidence type="ECO:0000256" key="1">
    <source>
        <dbReference type="HAMAP-Rule" id="MF_01187"/>
    </source>
</evidence>
<dbReference type="Gene3D" id="2.20.25.10">
    <property type="match status" value="1"/>
</dbReference>
<comment type="caution">
    <text evidence="2">The sequence shown here is derived from an EMBL/GenBank/DDBJ whole genome shotgun (WGS) entry which is preliminary data.</text>
</comment>
<dbReference type="PANTHER" id="PTHR33505">
    <property type="entry name" value="ZGC:162634"/>
    <property type="match status" value="1"/>
</dbReference>
<accession>D4E874</accession>
<protein>
    <recommendedName>
        <fullName evidence="1">UPF0434 protein HMPREF0758_4374</fullName>
    </recommendedName>
</protein>
<dbReference type="HOGENOM" id="CLU_155659_3_0_6"/>
<dbReference type="InterPro" id="IPR005651">
    <property type="entry name" value="Trm112-like"/>
</dbReference>
<dbReference type="GO" id="GO:0005829">
    <property type="term" value="C:cytosol"/>
    <property type="evidence" value="ECO:0007669"/>
    <property type="project" value="TreeGrafter"/>
</dbReference>
<evidence type="ECO:0000313" key="2">
    <source>
        <dbReference type="EMBL" id="EFE94279.1"/>
    </source>
</evidence>
<sequence>MINLPLDDMLFCCTFLMSHSPHGGSMDHRLLEIVACPVCNGKLYFNKENQELVCKLDGLAYPLRDGIPVLLENEARTLPLDEKHA</sequence>
<dbReference type="AlphaFoldDB" id="D4E874"/>
<name>D4E874_SEROD</name>
<dbReference type="STRING" id="667129.HMPREF0758_4374"/>
<evidence type="ECO:0000313" key="3">
    <source>
        <dbReference type="Proteomes" id="UP000005723"/>
    </source>
</evidence>
<dbReference type="FunFam" id="2.20.25.10:FF:000002">
    <property type="entry name" value="UPF0434 protein YcaR"/>
    <property type="match status" value="1"/>
</dbReference>
<keyword evidence="3" id="KW-1185">Reference proteome</keyword>
<proteinExistence type="inferred from homology"/>
<dbReference type="Proteomes" id="UP000005723">
    <property type="component" value="Unassembled WGS sequence"/>
</dbReference>
<organism evidence="2 3">
    <name type="scientific">Serratia odorifera DSM 4582</name>
    <dbReference type="NCBI Taxonomy" id="667129"/>
    <lineage>
        <taxon>Bacteria</taxon>
        <taxon>Pseudomonadati</taxon>
        <taxon>Pseudomonadota</taxon>
        <taxon>Gammaproteobacteria</taxon>
        <taxon>Enterobacterales</taxon>
        <taxon>Yersiniaceae</taxon>
        <taxon>Serratia</taxon>
    </lineage>
</organism>
<reference evidence="2 3" key="1">
    <citation type="submission" date="2010-01" db="EMBL/GenBank/DDBJ databases">
        <authorList>
            <person name="Muzny D."/>
            <person name="Qin X."/>
            <person name="Deng J."/>
            <person name="Jiang H."/>
            <person name="Liu Y."/>
            <person name="Qu J."/>
            <person name="Song X.-Z."/>
            <person name="Zhang L."/>
            <person name="Thornton R."/>
            <person name="Coyle M."/>
            <person name="Francisco L."/>
            <person name="Jackson L."/>
            <person name="Javaid M."/>
            <person name="Korchina V."/>
            <person name="Kovar C."/>
            <person name="Mata R."/>
            <person name="Mathew T."/>
            <person name="Ngo R."/>
            <person name="Nguyen L."/>
            <person name="Nguyen N."/>
            <person name="Okwuonu G."/>
            <person name="Ongeri F."/>
            <person name="Pham C."/>
            <person name="Simmons D."/>
            <person name="Wilczek-Boney K."/>
            <person name="Hale W."/>
            <person name="Jakkamsetti A."/>
            <person name="Pham P."/>
            <person name="Ruth R."/>
            <person name="San Lucas F."/>
            <person name="Warren J."/>
            <person name="Zhang J."/>
            <person name="Zhao Z."/>
            <person name="Zhou C."/>
            <person name="Zhu D."/>
            <person name="Lee S."/>
            <person name="Bess C."/>
            <person name="Blankenburg K."/>
            <person name="Forbes L."/>
            <person name="Fu Q."/>
            <person name="Gubbala S."/>
            <person name="Hirani K."/>
            <person name="Jayaseelan J.C."/>
            <person name="Lara F."/>
            <person name="Munidasa M."/>
            <person name="Palculict T."/>
            <person name="Patil S."/>
            <person name="Pu L.-L."/>
            <person name="Saada N."/>
            <person name="Tang L."/>
            <person name="Weissenberger G."/>
            <person name="Zhu Y."/>
            <person name="Hemphill L."/>
            <person name="Shang Y."/>
            <person name="Youmans B."/>
            <person name="Ayvaz T."/>
            <person name="Ross M."/>
            <person name="Santibanez J."/>
            <person name="Aqrawi P."/>
            <person name="Gross S."/>
            <person name="Joshi V."/>
            <person name="Fowler G."/>
            <person name="Nazareth L."/>
            <person name="Reid J."/>
            <person name="Worley K."/>
            <person name="Petrosino J."/>
            <person name="Highlander S."/>
            <person name="Gibbs R."/>
        </authorList>
    </citation>
    <scope>NUCLEOTIDE SEQUENCE [LARGE SCALE GENOMIC DNA]</scope>
    <source>
        <strain evidence="2 3">DSM 4582</strain>
    </source>
</reference>
<comment type="similarity">
    <text evidence="1">Belongs to the UPF0434 family.</text>
</comment>
<dbReference type="PANTHER" id="PTHR33505:SF4">
    <property type="entry name" value="PROTEIN PREY, MITOCHONDRIAL"/>
    <property type="match status" value="1"/>
</dbReference>
<dbReference type="EMBL" id="ADBY01000056">
    <property type="protein sequence ID" value="EFE94279.1"/>
    <property type="molecule type" value="Genomic_DNA"/>
</dbReference>
<dbReference type="SUPFAM" id="SSF158997">
    <property type="entry name" value="Trm112p-like"/>
    <property type="match status" value="1"/>
</dbReference>
<gene>
    <name evidence="2" type="ORF">HMPREF0758_4374</name>
</gene>
<dbReference type="Pfam" id="PF03966">
    <property type="entry name" value="Trm112p"/>
    <property type="match status" value="1"/>
</dbReference>